<dbReference type="STRING" id="1859457.BET10_04020"/>
<feature type="transmembrane region" description="Helical" evidence="1">
    <location>
        <begin position="20"/>
        <end position="41"/>
    </location>
</feature>
<feature type="transmembrane region" description="Helical" evidence="1">
    <location>
        <begin position="203"/>
        <end position="223"/>
    </location>
</feature>
<feature type="transmembrane region" description="Helical" evidence="1">
    <location>
        <begin position="114"/>
        <end position="132"/>
    </location>
</feature>
<feature type="transmembrane region" description="Helical" evidence="1">
    <location>
        <begin position="61"/>
        <end position="81"/>
    </location>
</feature>
<organism evidence="2 3">
    <name type="scientific">Pseudoalteromonas amylolytica</name>
    <dbReference type="NCBI Taxonomy" id="1859457"/>
    <lineage>
        <taxon>Bacteria</taxon>
        <taxon>Pseudomonadati</taxon>
        <taxon>Pseudomonadota</taxon>
        <taxon>Gammaproteobacteria</taxon>
        <taxon>Alteromonadales</taxon>
        <taxon>Pseudoalteromonadaceae</taxon>
        <taxon>Pseudoalteromonas</taxon>
    </lineage>
</organism>
<protein>
    <recommendedName>
        <fullName evidence="4">ABC transporter permease</fullName>
    </recommendedName>
</protein>
<dbReference type="PANTHER" id="PTHR36833">
    <property type="entry name" value="SLR0610 PROTEIN-RELATED"/>
    <property type="match status" value="1"/>
</dbReference>
<sequence>MDLKVFLRYLQMSFKDLSVFRSDFVISILHILIYQGIFIIFWDALLGQLNTNLGVWDKGSLALLILVGLVFSSARMLFFGFTSMSEKVINGDLDKYLCRPISPLLALLAEDTKIWAAGHSLLTCSILFVLLNEVYSFEFEASNFVLFLFSIIAGSLTLVLMEGCIALSAFWFGNIDKLFYLINSFSDFQRYPITLFPKLLQHFLIYVLPIGLVSSVPVMVLMGSYDNSGLLLLAQLALLAGWLSLFCWLWRCALRRYDSLGG</sequence>
<evidence type="ECO:0000313" key="2">
    <source>
        <dbReference type="EMBL" id="OHU92636.1"/>
    </source>
</evidence>
<dbReference type="Pfam" id="PF06182">
    <property type="entry name" value="ABC2_membrane_6"/>
    <property type="match status" value="1"/>
</dbReference>
<evidence type="ECO:0000256" key="1">
    <source>
        <dbReference type="SAM" id="Phobius"/>
    </source>
</evidence>
<keyword evidence="1" id="KW-1133">Transmembrane helix</keyword>
<keyword evidence="3" id="KW-1185">Reference proteome</keyword>
<dbReference type="Proteomes" id="UP000179786">
    <property type="component" value="Unassembled WGS sequence"/>
</dbReference>
<keyword evidence="1" id="KW-0472">Membrane</keyword>
<dbReference type="InterPro" id="IPR010390">
    <property type="entry name" value="ABC-2_transporter-like"/>
</dbReference>
<dbReference type="EMBL" id="MKJU01000006">
    <property type="protein sequence ID" value="OHU92636.1"/>
    <property type="molecule type" value="Genomic_DNA"/>
</dbReference>
<accession>A0A1S1N372</accession>
<feature type="transmembrane region" description="Helical" evidence="1">
    <location>
        <begin position="144"/>
        <end position="172"/>
    </location>
</feature>
<keyword evidence="1" id="KW-0812">Transmembrane</keyword>
<gene>
    <name evidence="2" type="ORF">BET10_04020</name>
</gene>
<comment type="caution">
    <text evidence="2">The sequence shown here is derived from an EMBL/GenBank/DDBJ whole genome shotgun (WGS) entry which is preliminary data.</text>
</comment>
<name>A0A1S1N372_9GAMM</name>
<evidence type="ECO:0000313" key="3">
    <source>
        <dbReference type="Proteomes" id="UP000179786"/>
    </source>
</evidence>
<dbReference type="RefSeq" id="WP_070983194.1">
    <property type="nucleotide sequence ID" value="NZ_MKJU01000006.1"/>
</dbReference>
<reference evidence="2 3" key="1">
    <citation type="submission" date="2016-09" db="EMBL/GenBank/DDBJ databases">
        <title>Pseudoalteromonas amylolytica sp. nov., isolated from the surface seawater.</title>
        <authorList>
            <person name="Wu Y.-H."/>
            <person name="Cheng H."/>
            <person name="Jin X.-B."/>
            <person name="Wang C.-S."/>
            <person name="Xu X.-W."/>
        </authorList>
    </citation>
    <scope>NUCLEOTIDE SEQUENCE [LARGE SCALE GENOMIC DNA]</scope>
    <source>
        <strain evidence="2 3">JW1</strain>
    </source>
</reference>
<proteinExistence type="predicted"/>
<evidence type="ECO:0008006" key="4">
    <source>
        <dbReference type="Google" id="ProtNLM"/>
    </source>
</evidence>
<feature type="transmembrane region" description="Helical" evidence="1">
    <location>
        <begin position="229"/>
        <end position="250"/>
    </location>
</feature>
<dbReference type="OrthoDB" id="9788195at2"/>
<dbReference type="PANTHER" id="PTHR36833:SF1">
    <property type="entry name" value="INTEGRAL MEMBRANE TRANSPORT PROTEIN"/>
    <property type="match status" value="1"/>
</dbReference>
<dbReference type="AlphaFoldDB" id="A0A1S1N372"/>